<dbReference type="AlphaFoldDB" id="A0A7J5YEE4"/>
<comment type="caution">
    <text evidence="1">The sequence shown here is derived from an EMBL/GenBank/DDBJ whole genome shotgun (WGS) entry which is preliminary data.</text>
</comment>
<keyword evidence="2" id="KW-1185">Reference proteome</keyword>
<reference evidence="1 2" key="1">
    <citation type="submission" date="2020-03" db="EMBL/GenBank/DDBJ databases">
        <title>Dissostichus mawsoni Genome sequencing and assembly.</title>
        <authorList>
            <person name="Park H."/>
        </authorList>
    </citation>
    <scope>NUCLEOTIDE SEQUENCE [LARGE SCALE GENOMIC DNA]</scope>
    <source>
        <strain evidence="1">DM0001</strain>
        <tissue evidence="1">Muscle</tissue>
    </source>
</reference>
<evidence type="ECO:0000313" key="1">
    <source>
        <dbReference type="EMBL" id="KAF3847341.1"/>
    </source>
</evidence>
<evidence type="ECO:0000313" key="2">
    <source>
        <dbReference type="Proteomes" id="UP000518266"/>
    </source>
</evidence>
<sequence length="94" mass="11198">MDVKEEETLLNHKPARLTKLMIQHIFIHFKQQPFHELSLKIELHFRFPNDIFPPSMCSDELDEEDRFFLTFQRCFLLSRDKKLSSSSLSVLSSN</sequence>
<dbReference type="Proteomes" id="UP000518266">
    <property type="component" value="Unassembled WGS sequence"/>
</dbReference>
<organism evidence="1 2">
    <name type="scientific">Dissostichus mawsoni</name>
    <name type="common">Antarctic cod</name>
    <dbReference type="NCBI Taxonomy" id="36200"/>
    <lineage>
        <taxon>Eukaryota</taxon>
        <taxon>Metazoa</taxon>
        <taxon>Chordata</taxon>
        <taxon>Craniata</taxon>
        <taxon>Vertebrata</taxon>
        <taxon>Euteleostomi</taxon>
        <taxon>Actinopterygii</taxon>
        <taxon>Neopterygii</taxon>
        <taxon>Teleostei</taxon>
        <taxon>Neoteleostei</taxon>
        <taxon>Acanthomorphata</taxon>
        <taxon>Eupercaria</taxon>
        <taxon>Perciformes</taxon>
        <taxon>Notothenioidei</taxon>
        <taxon>Nototheniidae</taxon>
        <taxon>Dissostichus</taxon>
    </lineage>
</organism>
<protein>
    <submittedName>
        <fullName evidence="1">Uncharacterized protein</fullName>
    </submittedName>
</protein>
<proteinExistence type="predicted"/>
<gene>
    <name evidence="1" type="ORF">F7725_020369</name>
</gene>
<accession>A0A7J5YEE4</accession>
<name>A0A7J5YEE4_DISMA</name>
<dbReference type="EMBL" id="JAAKFY010000013">
    <property type="protein sequence ID" value="KAF3847341.1"/>
    <property type="molecule type" value="Genomic_DNA"/>
</dbReference>